<sequence length="65" mass="7180">MLSSKKAIKTISFFLTALMLVAILGGVFTAKGYAPWEQVLAALVGSLFVLVINYLIYKLLLFLKK</sequence>
<proteinExistence type="predicted"/>
<name>I8UJL1_9BACL</name>
<organism evidence="2 3">
    <name type="scientific">Fictibacillus macauensis ZFHKF-1</name>
    <dbReference type="NCBI Taxonomy" id="1196324"/>
    <lineage>
        <taxon>Bacteria</taxon>
        <taxon>Bacillati</taxon>
        <taxon>Bacillota</taxon>
        <taxon>Bacilli</taxon>
        <taxon>Bacillales</taxon>
        <taxon>Fictibacillaceae</taxon>
        <taxon>Fictibacillus</taxon>
    </lineage>
</organism>
<dbReference type="RefSeq" id="WP_007200510.1">
    <property type="nucleotide sequence ID" value="NZ_AKKV01000019.1"/>
</dbReference>
<accession>I8UJL1</accession>
<dbReference type="PATRIC" id="fig|1196324.3.peg.410"/>
<evidence type="ECO:0000313" key="3">
    <source>
        <dbReference type="Proteomes" id="UP000004080"/>
    </source>
</evidence>
<gene>
    <name evidence="2" type="ORF">A374_02054</name>
</gene>
<keyword evidence="1" id="KW-1133">Transmembrane helix</keyword>
<evidence type="ECO:0000313" key="2">
    <source>
        <dbReference type="EMBL" id="EIT86998.1"/>
    </source>
</evidence>
<comment type="caution">
    <text evidence="2">The sequence shown here is derived from an EMBL/GenBank/DDBJ whole genome shotgun (WGS) entry which is preliminary data.</text>
</comment>
<dbReference type="STRING" id="1196324.A374_02054"/>
<keyword evidence="1" id="KW-0472">Membrane</keyword>
<protein>
    <submittedName>
        <fullName evidence="2">Uncharacterized protein</fullName>
    </submittedName>
</protein>
<dbReference type="EMBL" id="AKKV01000019">
    <property type="protein sequence ID" value="EIT86998.1"/>
    <property type="molecule type" value="Genomic_DNA"/>
</dbReference>
<dbReference type="Proteomes" id="UP000004080">
    <property type="component" value="Unassembled WGS sequence"/>
</dbReference>
<keyword evidence="3" id="KW-1185">Reference proteome</keyword>
<evidence type="ECO:0000256" key="1">
    <source>
        <dbReference type="SAM" id="Phobius"/>
    </source>
</evidence>
<keyword evidence="1" id="KW-0812">Transmembrane</keyword>
<reference evidence="2 3" key="1">
    <citation type="journal article" date="2012" name="J. Bacteriol.">
        <title>Genome of Bacillus macauensis ZFHKF-1, a Long-Chain-Forming Bacterium.</title>
        <authorList>
            <person name="Cai L."/>
            <person name="Zhang T."/>
        </authorList>
    </citation>
    <scope>NUCLEOTIDE SEQUENCE [LARGE SCALE GENOMIC DNA]</scope>
    <source>
        <strain evidence="2 3">ZFHKF-1</strain>
    </source>
</reference>
<feature type="transmembrane region" description="Helical" evidence="1">
    <location>
        <begin position="39"/>
        <end position="63"/>
    </location>
</feature>
<dbReference type="AlphaFoldDB" id="I8UJL1"/>